<accession>G0N2Z4</accession>
<dbReference type="EMBL" id="GL379832">
    <property type="protein sequence ID" value="EGT51194.1"/>
    <property type="molecule type" value="Genomic_DNA"/>
</dbReference>
<dbReference type="HOGENOM" id="CLU_1526518_0_0_1"/>
<reference evidence="3" key="1">
    <citation type="submission" date="2011-07" db="EMBL/GenBank/DDBJ databases">
        <authorList>
            <consortium name="Caenorhabditis brenneri Sequencing and Analysis Consortium"/>
            <person name="Wilson R.K."/>
        </authorList>
    </citation>
    <scope>NUCLEOTIDE SEQUENCE [LARGE SCALE GENOMIC DNA]</scope>
    <source>
        <strain evidence="3">PB2801</strain>
    </source>
</reference>
<feature type="region of interest" description="Disordered" evidence="1">
    <location>
        <begin position="49"/>
        <end position="71"/>
    </location>
</feature>
<proteinExistence type="predicted"/>
<sequence>MNQEARVSCLPCQATTTVTTTVSSSAVIVIAPPAPRVPQEPVVENGIIKVQPRATPKTSTTPGAESQDPPTAEKVQVLRDLKAIGMLSQNQMIEAIYGATENAPNDLVEHPQIVQDQQTKEEPPVVGIHGETSATRGGWALIRVKFLFFNVVLWKKIPMGSRRVVLSNSVKLEKRT</sequence>
<protein>
    <submittedName>
        <fullName evidence="2">Uncharacterized protein</fullName>
    </submittedName>
</protein>
<evidence type="ECO:0000256" key="1">
    <source>
        <dbReference type="SAM" id="MobiDB-lite"/>
    </source>
</evidence>
<evidence type="ECO:0000313" key="3">
    <source>
        <dbReference type="Proteomes" id="UP000008068"/>
    </source>
</evidence>
<dbReference type="AlphaFoldDB" id="G0N2Z4"/>
<dbReference type="InParanoid" id="G0N2Z4"/>
<organism evidence="3">
    <name type="scientific">Caenorhabditis brenneri</name>
    <name type="common">Nematode worm</name>
    <dbReference type="NCBI Taxonomy" id="135651"/>
    <lineage>
        <taxon>Eukaryota</taxon>
        <taxon>Metazoa</taxon>
        <taxon>Ecdysozoa</taxon>
        <taxon>Nematoda</taxon>
        <taxon>Chromadorea</taxon>
        <taxon>Rhabditida</taxon>
        <taxon>Rhabditina</taxon>
        <taxon>Rhabditomorpha</taxon>
        <taxon>Rhabditoidea</taxon>
        <taxon>Rhabditidae</taxon>
        <taxon>Peloderinae</taxon>
        <taxon>Caenorhabditis</taxon>
    </lineage>
</organism>
<dbReference type="Proteomes" id="UP000008068">
    <property type="component" value="Unassembled WGS sequence"/>
</dbReference>
<gene>
    <name evidence="2" type="ORF">CAEBREN_19548</name>
</gene>
<evidence type="ECO:0000313" key="2">
    <source>
        <dbReference type="EMBL" id="EGT51194.1"/>
    </source>
</evidence>
<name>G0N2Z4_CAEBE</name>
<keyword evidence="3" id="KW-1185">Reference proteome</keyword>